<comment type="caution">
    <text evidence="1">The sequence shown here is derived from an EMBL/GenBank/DDBJ whole genome shotgun (WGS) entry which is preliminary data.</text>
</comment>
<gene>
    <name evidence="1" type="ORF">NM688_g5771</name>
</gene>
<dbReference type="EMBL" id="JANHOG010001098">
    <property type="protein sequence ID" value="KAJ3544186.1"/>
    <property type="molecule type" value="Genomic_DNA"/>
</dbReference>
<accession>A0ACC1SQ31</accession>
<reference evidence="1" key="1">
    <citation type="submission" date="2022-07" db="EMBL/GenBank/DDBJ databases">
        <title>Genome Sequence of Phlebia brevispora.</title>
        <authorList>
            <person name="Buettner E."/>
        </authorList>
    </citation>
    <scope>NUCLEOTIDE SEQUENCE</scope>
    <source>
        <strain evidence="1">MPL23</strain>
    </source>
</reference>
<keyword evidence="2" id="KW-1185">Reference proteome</keyword>
<sequence length="268" mass="29425">MEFYLVDDLECDLVVFHPYRTLMTLCGKEGIAMAVDAEAGEVGVGVQDGARYWGTGEGKLELQEPALQLAWFIINDTYRSDLCLLYPPHLIAIAAIYLTLVFHPGTRDALHLQDGTSSQSNPRRSSRSTSSIHHKKPAQDIVGIAQEIISLYTLWGRYKEDGADATARTSFTTQSTTFGLKRTAASIMRSGSVLSGGTSSSRAGTPGDDGTHRQVQRPPRERPAVITPTFLTQLLLEMRETRMNDMAHPSTGRPAVYDKRLERAQAAG</sequence>
<name>A0ACC1SQ31_9APHY</name>
<evidence type="ECO:0000313" key="1">
    <source>
        <dbReference type="EMBL" id="KAJ3544186.1"/>
    </source>
</evidence>
<dbReference type="Proteomes" id="UP001148662">
    <property type="component" value="Unassembled WGS sequence"/>
</dbReference>
<protein>
    <submittedName>
        <fullName evidence="1">Uncharacterized protein</fullName>
    </submittedName>
</protein>
<proteinExistence type="predicted"/>
<evidence type="ECO:0000313" key="2">
    <source>
        <dbReference type="Proteomes" id="UP001148662"/>
    </source>
</evidence>
<organism evidence="1 2">
    <name type="scientific">Phlebia brevispora</name>
    <dbReference type="NCBI Taxonomy" id="194682"/>
    <lineage>
        <taxon>Eukaryota</taxon>
        <taxon>Fungi</taxon>
        <taxon>Dikarya</taxon>
        <taxon>Basidiomycota</taxon>
        <taxon>Agaricomycotina</taxon>
        <taxon>Agaricomycetes</taxon>
        <taxon>Polyporales</taxon>
        <taxon>Meruliaceae</taxon>
        <taxon>Phlebia</taxon>
    </lineage>
</organism>